<gene>
    <name evidence="9" type="ORF">GCM10023198_52760</name>
</gene>
<feature type="region of interest" description="Disordered" evidence="7">
    <location>
        <begin position="484"/>
        <end position="503"/>
    </location>
</feature>
<feature type="transmembrane region" description="Helical" evidence="8">
    <location>
        <begin position="172"/>
        <end position="191"/>
    </location>
</feature>
<comment type="similarity">
    <text evidence="2">Belongs to the polysaccharide synthase family.</text>
</comment>
<evidence type="ECO:0000256" key="7">
    <source>
        <dbReference type="SAM" id="MobiDB-lite"/>
    </source>
</evidence>
<feature type="transmembrane region" description="Helical" evidence="8">
    <location>
        <begin position="319"/>
        <end position="341"/>
    </location>
</feature>
<organism evidence="9 10">
    <name type="scientific">Promicromonospora umidemergens</name>
    <dbReference type="NCBI Taxonomy" id="629679"/>
    <lineage>
        <taxon>Bacteria</taxon>
        <taxon>Bacillati</taxon>
        <taxon>Actinomycetota</taxon>
        <taxon>Actinomycetes</taxon>
        <taxon>Micrococcales</taxon>
        <taxon>Promicromonosporaceae</taxon>
        <taxon>Promicromonospora</taxon>
    </lineage>
</organism>
<accession>A0ABP8Y641</accession>
<dbReference type="PANTHER" id="PTHR30250:SF10">
    <property type="entry name" value="LIPOPOLYSACCHARIDE BIOSYNTHESIS PROTEIN WZXC"/>
    <property type="match status" value="1"/>
</dbReference>
<dbReference type="PANTHER" id="PTHR30250">
    <property type="entry name" value="PST FAMILY PREDICTED COLANIC ACID TRANSPORTER"/>
    <property type="match status" value="1"/>
</dbReference>
<feature type="transmembrane region" description="Helical" evidence="8">
    <location>
        <begin position="44"/>
        <end position="70"/>
    </location>
</feature>
<feature type="transmembrane region" description="Helical" evidence="8">
    <location>
        <begin position="82"/>
        <end position="104"/>
    </location>
</feature>
<dbReference type="InterPro" id="IPR050833">
    <property type="entry name" value="Poly_Biosynth_Transport"/>
</dbReference>
<feature type="transmembrane region" description="Helical" evidence="8">
    <location>
        <begin position="442"/>
        <end position="465"/>
    </location>
</feature>
<feature type="transmembrane region" description="Helical" evidence="8">
    <location>
        <begin position="116"/>
        <end position="135"/>
    </location>
</feature>
<sequence>MTTAPLGTQVRSGLVWSALNNATLRLGTLITGIFLARILDPETFGVFAVAATVQGILMTVSELGLAADLVRRGRFDERGPTIATLSLVSSGLLTAAMWFGAPAIAEFMGAVEAAPAVRAMSLTLLLAGIGVVPFARLQRDLRQRELFLIELVAFTVSTTLSVGLALAGWGAMAIAVGRLCSMVAVVVLEFATTRTLPRFGWRSDVASSGFRFGFPLACAGLLSLVLLNIDNVLVGRLGGPVLLGLYSLAFNVSSWPSSVIGTAVRAVAMPAFARRSDDTGTADHDGLVTASSLTWALAVPVSMLLGTLAGPVIETLYGHAWAAAAGVLAWLAAVGAFRILFDVWVAYLTAGGWSGKLLRRQGLWLVALAPVMWWGVGSLGLVGAGAAHLVVVTVVVLPAFLHALHGTGVRLRRLVVPLLVPVAAVVPAAAVVLLVRHVAPDAWVHLTVGGVAGFATYAALVLPWLARLLPAGVLPGQDLLRRLSRRPRRADRPDPEPSKDMVP</sequence>
<evidence type="ECO:0000256" key="6">
    <source>
        <dbReference type="ARBA" id="ARBA00023136"/>
    </source>
</evidence>
<evidence type="ECO:0000256" key="3">
    <source>
        <dbReference type="ARBA" id="ARBA00022475"/>
    </source>
</evidence>
<evidence type="ECO:0000256" key="5">
    <source>
        <dbReference type="ARBA" id="ARBA00022989"/>
    </source>
</evidence>
<dbReference type="Pfam" id="PF13440">
    <property type="entry name" value="Polysacc_synt_3"/>
    <property type="match status" value="1"/>
</dbReference>
<protein>
    <recommendedName>
        <fullName evidence="11">O-antigen/teichoic acid export membrane protein</fullName>
    </recommendedName>
</protein>
<feature type="transmembrane region" description="Helical" evidence="8">
    <location>
        <begin position="293"/>
        <end position="313"/>
    </location>
</feature>
<keyword evidence="5 8" id="KW-1133">Transmembrane helix</keyword>
<feature type="compositionally biased region" description="Basic and acidic residues" evidence="7">
    <location>
        <begin position="490"/>
        <end position="503"/>
    </location>
</feature>
<evidence type="ECO:0000313" key="9">
    <source>
        <dbReference type="EMBL" id="GAA4721830.1"/>
    </source>
</evidence>
<feature type="transmembrane region" description="Helical" evidence="8">
    <location>
        <begin position="362"/>
        <end position="380"/>
    </location>
</feature>
<keyword evidence="3" id="KW-1003">Cell membrane</keyword>
<evidence type="ECO:0000256" key="4">
    <source>
        <dbReference type="ARBA" id="ARBA00022692"/>
    </source>
</evidence>
<name>A0ABP8Y641_9MICO</name>
<dbReference type="RefSeq" id="WP_253868948.1">
    <property type="nucleotide sequence ID" value="NZ_BAABHM010000035.1"/>
</dbReference>
<comment type="subcellular location">
    <subcellularLocation>
        <location evidence="1">Cell membrane</location>
        <topology evidence="1">Multi-pass membrane protein</topology>
    </subcellularLocation>
</comment>
<keyword evidence="4 8" id="KW-0812">Transmembrane</keyword>
<evidence type="ECO:0008006" key="11">
    <source>
        <dbReference type="Google" id="ProtNLM"/>
    </source>
</evidence>
<feature type="transmembrane region" description="Helical" evidence="8">
    <location>
        <begin position="416"/>
        <end position="436"/>
    </location>
</feature>
<dbReference type="EMBL" id="BAABHM010000035">
    <property type="protein sequence ID" value="GAA4721830.1"/>
    <property type="molecule type" value="Genomic_DNA"/>
</dbReference>
<evidence type="ECO:0000313" key="10">
    <source>
        <dbReference type="Proteomes" id="UP001500843"/>
    </source>
</evidence>
<feature type="transmembrane region" description="Helical" evidence="8">
    <location>
        <begin position="147"/>
        <end position="166"/>
    </location>
</feature>
<feature type="transmembrane region" description="Helical" evidence="8">
    <location>
        <begin position="254"/>
        <end position="273"/>
    </location>
</feature>
<comment type="caution">
    <text evidence="9">The sequence shown here is derived from an EMBL/GenBank/DDBJ whole genome shotgun (WGS) entry which is preliminary data.</text>
</comment>
<reference evidence="10" key="1">
    <citation type="journal article" date="2019" name="Int. J. Syst. Evol. Microbiol.">
        <title>The Global Catalogue of Microorganisms (GCM) 10K type strain sequencing project: providing services to taxonomists for standard genome sequencing and annotation.</title>
        <authorList>
            <consortium name="The Broad Institute Genomics Platform"/>
            <consortium name="The Broad Institute Genome Sequencing Center for Infectious Disease"/>
            <person name="Wu L."/>
            <person name="Ma J."/>
        </authorList>
    </citation>
    <scope>NUCLEOTIDE SEQUENCE [LARGE SCALE GENOMIC DNA]</scope>
    <source>
        <strain evidence="10">JCM 17975</strain>
    </source>
</reference>
<keyword evidence="6 8" id="KW-0472">Membrane</keyword>
<dbReference type="Proteomes" id="UP001500843">
    <property type="component" value="Unassembled WGS sequence"/>
</dbReference>
<evidence type="ECO:0000256" key="8">
    <source>
        <dbReference type="SAM" id="Phobius"/>
    </source>
</evidence>
<evidence type="ECO:0000256" key="1">
    <source>
        <dbReference type="ARBA" id="ARBA00004651"/>
    </source>
</evidence>
<evidence type="ECO:0000256" key="2">
    <source>
        <dbReference type="ARBA" id="ARBA00007430"/>
    </source>
</evidence>
<feature type="transmembrane region" description="Helical" evidence="8">
    <location>
        <begin position="212"/>
        <end position="234"/>
    </location>
</feature>
<feature type="transmembrane region" description="Helical" evidence="8">
    <location>
        <begin position="386"/>
        <end position="404"/>
    </location>
</feature>
<proteinExistence type="inferred from homology"/>
<keyword evidence="10" id="KW-1185">Reference proteome</keyword>